<feature type="transmembrane region" description="Helical" evidence="1">
    <location>
        <begin position="152"/>
        <end position="171"/>
    </location>
</feature>
<accession>A0A845KYY8</accession>
<feature type="transmembrane region" description="Helical" evidence="1">
    <location>
        <begin position="27"/>
        <end position="46"/>
    </location>
</feature>
<keyword evidence="3" id="KW-1185">Reference proteome</keyword>
<sequence>MENYELIQQTREGLSALVLSRYLSTELFTFNWWFLLAILIGTYALWWKIIEKKRLLELLLFGSFIAVSVGFVEGIGTTSGIWGYKYKLVPIVPSLFPFDYTLVPIIYMTIYQYTTSWRTYFTTTSVASALYAFGFNPLLVSMDILHIEHWNHIYNFILLLTISNLARFVLLSDNFPLKESRVETCSAPFCNRRHGPSIRPKGVSKKSNYESIKPSAYSGPDTYYLKDWRNWIPKVKPSAYIAGKADTTKEKV</sequence>
<feature type="transmembrane region" description="Helical" evidence="1">
    <location>
        <begin position="88"/>
        <end position="108"/>
    </location>
</feature>
<keyword evidence="1" id="KW-0812">Transmembrane</keyword>
<dbReference type="EMBL" id="WXEY01000001">
    <property type="protein sequence ID" value="MZP28296.1"/>
    <property type="molecule type" value="Genomic_DNA"/>
</dbReference>
<comment type="caution">
    <text evidence="2">The sequence shown here is derived from an EMBL/GenBank/DDBJ whole genome shotgun (WGS) entry which is preliminary data.</text>
</comment>
<evidence type="ECO:0000313" key="2">
    <source>
        <dbReference type="EMBL" id="MZP28296.1"/>
    </source>
</evidence>
<protein>
    <submittedName>
        <fullName evidence="2">Uncharacterized protein</fullName>
    </submittedName>
</protein>
<dbReference type="AlphaFoldDB" id="A0A845KYY8"/>
<dbReference type="Proteomes" id="UP000463470">
    <property type="component" value="Unassembled WGS sequence"/>
</dbReference>
<reference evidence="2 3" key="1">
    <citation type="submission" date="2020-01" db="EMBL/GenBank/DDBJ databases">
        <title>Whole-genome sequence of Heliobacterium undosum DSM 13378.</title>
        <authorList>
            <person name="Kyndt J.A."/>
            <person name="Meyer T.E."/>
        </authorList>
    </citation>
    <scope>NUCLEOTIDE SEQUENCE [LARGE SCALE GENOMIC DNA]</scope>
    <source>
        <strain evidence="2 3">DSM 13378</strain>
    </source>
</reference>
<feature type="transmembrane region" description="Helical" evidence="1">
    <location>
        <begin position="120"/>
        <end position="140"/>
    </location>
</feature>
<organism evidence="2 3">
    <name type="scientific">Heliomicrobium undosum</name>
    <dbReference type="NCBI Taxonomy" id="121734"/>
    <lineage>
        <taxon>Bacteria</taxon>
        <taxon>Bacillati</taxon>
        <taxon>Bacillota</taxon>
        <taxon>Clostridia</taxon>
        <taxon>Eubacteriales</taxon>
        <taxon>Heliobacteriaceae</taxon>
        <taxon>Heliomicrobium</taxon>
    </lineage>
</organism>
<keyword evidence="1" id="KW-1133">Transmembrane helix</keyword>
<evidence type="ECO:0000313" key="3">
    <source>
        <dbReference type="Proteomes" id="UP000463470"/>
    </source>
</evidence>
<keyword evidence="1" id="KW-0472">Membrane</keyword>
<dbReference type="NCBIfam" id="NF041644">
    <property type="entry name" value="CBO0543_fam"/>
    <property type="match status" value="1"/>
</dbReference>
<dbReference type="RefSeq" id="WP_161253445.1">
    <property type="nucleotide sequence ID" value="NZ_WXEY01000001.1"/>
</dbReference>
<gene>
    <name evidence="2" type="ORF">GTO91_00975</name>
</gene>
<feature type="transmembrane region" description="Helical" evidence="1">
    <location>
        <begin position="58"/>
        <end position="82"/>
    </location>
</feature>
<evidence type="ECO:0000256" key="1">
    <source>
        <dbReference type="SAM" id="Phobius"/>
    </source>
</evidence>
<name>A0A845KYY8_9FIRM</name>
<proteinExistence type="predicted"/>
<dbReference type="InterPro" id="IPR048147">
    <property type="entry name" value="CBO0543-like"/>
</dbReference>
<dbReference type="OrthoDB" id="1679483at2"/>